<protein>
    <submittedName>
        <fullName evidence="4">Uncharacterized protein</fullName>
    </submittedName>
</protein>
<dbReference type="KEGG" id="scoe:CP976_32660"/>
<dbReference type="RefSeq" id="WP_150483520.1">
    <property type="nucleotide sequence ID" value="NZ_BMTB01000002.1"/>
</dbReference>
<proteinExistence type="predicted"/>
<sequence length="505" mass="55054">MRTGATPGESGADCGHQPDFELLLRLTEVLCELACVEDAPSRVQFAGLLGGQLGRQVDIRGVRLREDVAGLVTAALSVAGGEHVLVGVVRILEGAPAGDELERLIAPVPVLAGPLSKDDEKSARVALTRGDLPAARLRDGLAEELAGVDLPDGLTPEQLFTHLLEWNTQEDGLPPVVVLLDHAARLARTVEHRLVLSAWVDDWAGREGLTAELARRRERRVAVVWSPDIPRTLVVAVEPARDGSTDVVVRTWTNATPGRWDPRPGEPDTIPLDDLGRAVDKALRRGTRLWLVPREPDSGGLQEPPAYIEFILPYDLLNHDVAGLTFAIGDGEPTPLGLRYGVHLRSLERMRTDNAVVRQQWKRRWAALKQHGISVHAWREADARRLRAWQIALAGESRSTAVLLDAPSGASALEALKAAIAEGIGLAVWDRRGVFIEERREVVTAVFAAVTMPVQLPSVIHRMRRNAESGAEDAVQYLARNVGFLWDDPTRVVDIQTTDPGDLAS</sequence>
<feature type="domain" description="vWA-MoxR associated protein C-terminal" evidence="3">
    <location>
        <begin position="248"/>
        <end position="489"/>
    </location>
</feature>
<evidence type="ECO:0000259" key="2">
    <source>
        <dbReference type="Pfam" id="PF19956"/>
    </source>
</evidence>
<evidence type="ECO:0000259" key="3">
    <source>
        <dbReference type="Pfam" id="PF20028"/>
    </source>
</evidence>
<accession>A0A5J6IBZ3</accession>
<dbReference type="InterPro" id="IPR045450">
    <property type="entry name" value="VMAP_C"/>
</dbReference>
<dbReference type="Pfam" id="PF19956">
    <property type="entry name" value="EAD2"/>
    <property type="match status" value="1"/>
</dbReference>
<dbReference type="Proteomes" id="UP000326598">
    <property type="component" value="Chromosome"/>
</dbReference>
<gene>
    <name evidence="4" type="ORF">CP976_32660</name>
</gene>
<dbReference type="EMBL" id="CP023694">
    <property type="protein sequence ID" value="QEV28400.1"/>
    <property type="molecule type" value="Genomic_DNA"/>
</dbReference>
<dbReference type="InterPro" id="IPR045431">
    <property type="entry name" value="EAD2"/>
</dbReference>
<dbReference type="InterPro" id="IPR045555">
    <property type="entry name" value="VMAP-M0"/>
</dbReference>
<organism evidence="4 5">
    <name type="scientific">Streptomyces coeruleorubidus</name>
    <dbReference type="NCBI Taxonomy" id="116188"/>
    <lineage>
        <taxon>Bacteria</taxon>
        <taxon>Bacillati</taxon>
        <taxon>Actinomycetota</taxon>
        <taxon>Actinomycetes</taxon>
        <taxon>Kitasatosporales</taxon>
        <taxon>Streptomycetaceae</taxon>
        <taxon>Streptomyces</taxon>
    </lineage>
</organism>
<evidence type="ECO:0000313" key="4">
    <source>
        <dbReference type="EMBL" id="QEV28400.1"/>
    </source>
</evidence>
<dbReference type="Pfam" id="PF19916">
    <property type="entry name" value="VMAP-M0"/>
    <property type="match status" value="1"/>
</dbReference>
<feature type="domain" description="Effector-associated" evidence="2">
    <location>
        <begin position="28"/>
        <end position="106"/>
    </location>
</feature>
<dbReference type="GeneID" id="91420801"/>
<evidence type="ECO:0000313" key="5">
    <source>
        <dbReference type="Proteomes" id="UP000326598"/>
    </source>
</evidence>
<reference evidence="4 5" key="1">
    <citation type="submission" date="2017-09" db="EMBL/GenBank/DDBJ databases">
        <authorList>
            <person name="Lee N."/>
            <person name="Cho B.-K."/>
        </authorList>
    </citation>
    <scope>NUCLEOTIDE SEQUENCE [LARGE SCALE GENOMIC DNA]</scope>
    <source>
        <strain evidence="4 5">ATCC 13740</strain>
    </source>
</reference>
<evidence type="ECO:0000259" key="1">
    <source>
        <dbReference type="Pfam" id="PF19916"/>
    </source>
</evidence>
<name>A0A5J6IBZ3_STRC4</name>
<dbReference type="Pfam" id="PF20028">
    <property type="entry name" value="VMAP-C"/>
    <property type="match status" value="1"/>
</dbReference>
<dbReference type="AlphaFoldDB" id="A0A5J6IBZ3"/>
<feature type="domain" description="vWA-MoxR associated protein middle region 0" evidence="1">
    <location>
        <begin position="116"/>
        <end position="218"/>
    </location>
</feature>